<dbReference type="RefSeq" id="WP_338708525.1">
    <property type="nucleotide sequence ID" value="NZ_CP145892.1"/>
</dbReference>
<organism evidence="1 2">
    <name type="scientific">Paenibacillus amylolyticus</name>
    <dbReference type="NCBI Taxonomy" id="1451"/>
    <lineage>
        <taxon>Bacteria</taxon>
        <taxon>Bacillati</taxon>
        <taxon>Bacillota</taxon>
        <taxon>Bacilli</taxon>
        <taxon>Bacillales</taxon>
        <taxon>Paenibacillaceae</taxon>
        <taxon>Paenibacillus</taxon>
    </lineage>
</organism>
<dbReference type="InterPro" id="IPR023198">
    <property type="entry name" value="PGP-like_dom2"/>
</dbReference>
<dbReference type="Gene3D" id="1.10.150.240">
    <property type="entry name" value="Putative phosphatase, domain 2"/>
    <property type="match status" value="1"/>
</dbReference>
<gene>
    <name evidence="1" type="ORF">V6668_12125</name>
</gene>
<evidence type="ECO:0000313" key="2">
    <source>
        <dbReference type="Proteomes" id="UP001364764"/>
    </source>
</evidence>
<dbReference type="InterPro" id="IPR041492">
    <property type="entry name" value="HAD_2"/>
</dbReference>
<dbReference type="Proteomes" id="UP001364764">
    <property type="component" value="Chromosome"/>
</dbReference>
<dbReference type="GeneID" id="93476224"/>
<protein>
    <submittedName>
        <fullName evidence="1">HAD hydrolase-like protein</fullName>
    </submittedName>
</protein>
<dbReference type="GO" id="GO:0003824">
    <property type="term" value="F:catalytic activity"/>
    <property type="evidence" value="ECO:0007669"/>
    <property type="project" value="UniProtKB-ARBA"/>
</dbReference>
<dbReference type="Pfam" id="PF13419">
    <property type="entry name" value="HAD_2"/>
    <property type="match status" value="1"/>
</dbReference>
<dbReference type="SFLD" id="SFLDG01129">
    <property type="entry name" value="C1.5:_HAD__Beta-PGM__Phosphata"/>
    <property type="match status" value="1"/>
</dbReference>
<dbReference type="Gene3D" id="3.40.50.1000">
    <property type="entry name" value="HAD superfamily/HAD-like"/>
    <property type="match status" value="1"/>
</dbReference>
<proteinExistence type="predicted"/>
<evidence type="ECO:0000313" key="1">
    <source>
        <dbReference type="EMBL" id="WWP22882.1"/>
    </source>
</evidence>
<dbReference type="InterPro" id="IPR036412">
    <property type="entry name" value="HAD-like_sf"/>
</dbReference>
<sequence>MLEAVIFDMDGTLFQTNKILELSLEETFTILRSLNEWSSETPTQKYREIMGVPLPVVWETLLPNHSNEIRRIVDDIFLEKLIANINNGNGALYPHVKEIFNYLKHEGYFIFIASNGLNEYLNAIVNCYKLDKWVAETYSIQQIGTQNKDDLVGHILKKHHISNATVVGDRISDFNAAKNNGLKAIGCRFDFAQEGELAQANFIIDDLLELKNIFKHQRK</sequence>
<dbReference type="AlphaFoldDB" id="A0ABD8AZ80"/>
<reference evidence="1 2" key="1">
    <citation type="submission" date="2024-02" db="EMBL/GenBank/DDBJ databases">
        <title>Complete sequences of two Paenibacillus sp. strains and one Lysinibacillus strain isolated from the environment on STAA medium highlight biotechnological potential.</title>
        <authorList>
            <person name="Attere S.A."/>
            <person name="Piche L.C."/>
            <person name="Intertaglia L."/>
            <person name="Lami R."/>
            <person name="Charette S.J."/>
            <person name="Vincent A.T."/>
        </authorList>
    </citation>
    <scope>NUCLEOTIDE SEQUENCE [LARGE SCALE GENOMIC DNA]</scope>
    <source>
        <strain evidence="1 2">Y5S-7</strain>
    </source>
</reference>
<dbReference type="PANTHER" id="PTHR43434:SF1">
    <property type="entry name" value="PHOSPHOGLYCOLATE PHOSPHATASE"/>
    <property type="match status" value="1"/>
</dbReference>
<name>A0ABD8AZ80_PAEAM</name>
<dbReference type="SFLD" id="SFLDS00003">
    <property type="entry name" value="Haloacid_Dehalogenase"/>
    <property type="match status" value="1"/>
</dbReference>
<accession>A0ABD8AZ80</accession>
<dbReference type="InterPro" id="IPR023214">
    <property type="entry name" value="HAD_sf"/>
</dbReference>
<dbReference type="SUPFAM" id="SSF56784">
    <property type="entry name" value="HAD-like"/>
    <property type="match status" value="1"/>
</dbReference>
<dbReference type="InterPro" id="IPR050155">
    <property type="entry name" value="HAD-like_hydrolase_sf"/>
</dbReference>
<dbReference type="PANTHER" id="PTHR43434">
    <property type="entry name" value="PHOSPHOGLYCOLATE PHOSPHATASE"/>
    <property type="match status" value="1"/>
</dbReference>
<dbReference type="EMBL" id="CP145892">
    <property type="protein sequence ID" value="WWP22882.1"/>
    <property type="molecule type" value="Genomic_DNA"/>
</dbReference>